<reference evidence="1" key="1">
    <citation type="journal article" date="2014" name="Front. Microbiol.">
        <title>High frequency of phylogenetically diverse reductive dehalogenase-homologous genes in deep subseafloor sedimentary metagenomes.</title>
        <authorList>
            <person name="Kawai M."/>
            <person name="Futagami T."/>
            <person name="Toyoda A."/>
            <person name="Takaki Y."/>
            <person name="Nishi S."/>
            <person name="Hori S."/>
            <person name="Arai W."/>
            <person name="Tsubouchi T."/>
            <person name="Morono Y."/>
            <person name="Uchiyama I."/>
            <person name="Ito T."/>
            <person name="Fujiyama A."/>
            <person name="Inagaki F."/>
            <person name="Takami H."/>
        </authorList>
    </citation>
    <scope>NUCLEOTIDE SEQUENCE</scope>
    <source>
        <strain evidence="1">Expedition CK06-06</strain>
    </source>
</reference>
<dbReference type="AlphaFoldDB" id="X1T5D7"/>
<name>X1T5D7_9ZZZZ</name>
<organism evidence="1">
    <name type="scientific">marine sediment metagenome</name>
    <dbReference type="NCBI Taxonomy" id="412755"/>
    <lineage>
        <taxon>unclassified sequences</taxon>
        <taxon>metagenomes</taxon>
        <taxon>ecological metagenomes</taxon>
    </lineage>
</organism>
<feature type="non-terminal residue" evidence="1">
    <location>
        <position position="1"/>
    </location>
</feature>
<comment type="caution">
    <text evidence="1">The sequence shown here is derived from an EMBL/GenBank/DDBJ whole genome shotgun (WGS) entry which is preliminary data.</text>
</comment>
<dbReference type="EMBL" id="BARW01011666">
    <property type="protein sequence ID" value="GAI75249.1"/>
    <property type="molecule type" value="Genomic_DNA"/>
</dbReference>
<accession>X1T5D7</accession>
<sequence>SNTKSIEMLSVNGTMEIAERTGYISKGSSLHV</sequence>
<evidence type="ECO:0000313" key="1">
    <source>
        <dbReference type="EMBL" id="GAI75249.1"/>
    </source>
</evidence>
<protein>
    <submittedName>
        <fullName evidence="1">Uncharacterized protein</fullName>
    </submittedName>
</protein>
<proteinExistence type="predicted"/>
<gene>
    <name evidence="1" type="ORF">S12H4_22389</name>
</gene>